<protein>
    <recommendedName>
        <fullName evidence="3">Endonuclease/exonuclease/phosphatase domain-containing protein</fullName>
    </recommendedName>
</protein>
<organism evidence="1 2">
    <name type="scientific">Cryptotermes secundus</name>
    <dbReference type="NCBI Taxonomy" id="105785"/>
    <lineage>
        <taxon>Eukaryota</taxon>
        <taxon>Metazoa</taxon>
        <taxon>Ecdysozoa</taxon>
        <taxon>Arthropoda</taxon>
        <taxon>Hexapoda</taxon>
        <taxon>Insecta</taxon>
        <taxon>Pterygota</taxon>
        <taxon>Neoptera</taxon>
        <taxon>Polyneoptera</taxon>
        <taxon>Dictyoptera</taxon>
        <taxon>Blattodea</taxon>
        <taxon>Blattoidea</taxon>
        <taxon>Termitoidae</taxon>
        <taxon>Kalotermitidae</taxon>
        <taxon>Cryptotermitinae</taxon>
        <taxon>Cryptotermes</taxon>
    </lineage>
</organism>
<dbReference type="Proteomes" id="UP000235965">
    <property type="component" value="Unassembled WGS sequence"/>
</dbReference>
<evidence type="ECO:0008006" key="3">
    <source>
        <dbReference type="Google" id="ProtNLM"/>
    </source>
</evidence>
<proteinExistence type="predicted"/>
<dbReference type="SUPFAM" id="SSF56219">
    <property type="entry name" value="DNase I-like"/>
    <property type="match status" value="1"/>
</dbReference>
<comment type="caution">
    <text evidence="1">The sequence shown here is derived from an EMBL/GenBank/DDBJ whole genome shotgun (WGS) entry which is preliminary data.</text>
</comment>
<name>A0A2J7PF73_9NEOP</name>
<accession>A0A2J7PF73</accession>
<evidence type="ECO:0000313" key="1">
    <source>
        <dbReference type="EMBL" id="PNF14989.1"/>
    </source>
</evidence>
<dbReference type="InParanoid" id="A0A2J7PF73"/>
<dbReference type="Gene3D" id="3.60.10.10">
    <property type="entry name" value="Endonuclease/exonuclease/phosphatase"/>
    <property type="match status" value="1"/>
</dbReference>
<evidence type="ECO:0000313" key="2">
    <source>
        <dbReference type="Proteomes" id="UP000235965"/>
    </source>
</evidence>
<dbReference type="AlphaFoldDB" id="A0A2J7PF73"/>
<dbReference type="EMBL" id="NEVH01026085">
    <property type="protein sequence ID" value="PNF14989.1"/>
    <property type="molecule type" value="Genomic_DNA"/>
</dbReference>
<dbReference type="InterPro" id="IPR036691">
    <property type="entry name" value="Endo/exonu/phosph_ase_sf"/>
</dbReference>
<dbReference type="STRING" id="105785.A0A2J7PF73"/>
<reference evidence="1 2" key="1">
    <citation type="submission" date="2017-12" db="EMBL/GenBank/DDBJ databases">
        <title>Hemimetabolous genomes reveal molecular basis of termite eusociality.</title>
        <authorList>
            <person name="Harrison M.C."/>
            <person name="Jongepier E."/>
            <person name="Robertson H.M."/>
            <person name="Arning N."/>
            <person name="Bitard-Feildel T."/>
            <person name="Chao H."/>
            <person name="Childers C.P."/>
            <person name="Dinh H."/>
            <person name="Doddapaneni H."/>
            <person name="Dugan S."/>
            <person name="Gowin J."/>
            <person name="Greiner C."/>
            <person name="Han Y."/>
            <person name="Hu H."/>
            <person name="Hughes D.S.T."/>
            <person name="Huylmans A.-K."/>
            <person name="Kemena C."/>
            <person name="Kremer L.P.M."/>
            <person name="Lee S.L."/>
            <person name="Lopez-Ezquerra A."/>
            <person name="Mallet L."/>
            <person name="Monroy-Kuhn J.M."/>
            <person name="Moser A."/>
            <person name="Murali S.C."/>
            <person name="Muzny D.M."/>
            <person name="Otani S."/>
            <person name="Piulachs M.-D."/>
            <person name="Poelchau M."/>
            <person name="Qu J."/>
            <person name="Schaub F."/>
            <person name="Wada-Katsumata A."/>
            <person name="Worley K.C."/>
            <person name="Xie Q."/>
            <person name="Ylla G."/>
            <person name="Poulsen M."/>
            <person name="Gibbs R.A."/>
            <person name="Schal C."/>
            <person name="Richards S."/>
            <person name="Belles X."/>
            <person name="Korb J."/>
            <person name="Bornberg-Bauer E."/>
        </authorList>
    </citation>
    <scope>NUCLEOTIDE SEQUENCE [LARGE SCALE GENOMIC DNA]</scope>
    <source>
        <tissue evidence="1">Whole body</tissue>
    </source>
</reference>
<keyword evidence="2" id="KW-1185">Reference proteome</keyword>
<gene>
    <name evidence="1" type="ORF">B7P43_G01541</name>
</gene>
<sequence>MNVHAPTEDKIDDIKDRFYEELEHVFDKFPKNPTKILLGDFNVEVGREDIFKPTIGNESLHEISNDNCVRVVNFATSKNLTVKSTMFPHRNIHKFTCTSPDGKIHNQIDHILIEGRRHSSNLDVRFRNKKREYLKDKTDELAMNSKNKNISDLYRGINDFKRGYQPSSNLVKDENGDLLADSHILNRWRNYFSQLLTVSGLRSLGVTFPPHVSTYAGSNPADVVEFLRAEKFRKQVLGEGL</sequence>